<comment type="similarity">
    <text evidence="1 2">Belongs to the fructosamine kinase family.</text>
</comment>
<dbReference type="Gene3D" id="3.30.200.20">
    <property type="entry name" value="Phosphorylase Kinase, domain 1"/>
    <property type="match status" value="1"/>
</dbReference>
<dbReference type="PIRSF" id="PIRSF006221">
    <property type="entry name" value="Ketosamine-3-kinase"/>
    <property type="match status" value="1"/>
</dbReference>
<dbReference type="AlphaFoldDB" id="A0A1H4APH0"/>
<gene>
    <name evidence="4" type="ORF">SAMN05421540_105105</name>
</gene>
<dbReference type="Gene3D" id="3.90.1200.10">
    <property type="match status" value="1"/>
</dbReference>
<dbReference type="PANTHER" id="PTHR12149:SF8">
    <property type="entry name" value="PROTEIN-RIBULOSAMINE 3-KINASE"/>
    <property type="match status" value="1"/>
</dbReference>
<dbReference type="GO" id="GO:0005524">
    <property type="term" value="F:ATP binding"/>
    <property type="evidence" value="ECO:0007669"/>
    <property type="project" value="InterPro"/>
</dbReference>
<dbReference type="InterPro" id="IPR000719">
    <property type="entry name" value="Prot_kinase_dom"/>
</dbReference>
<organism evidence="4 5">
    <name type="scientific">Psychroflexus halocasei</name>
    <dbReference type="NCBI Taxonomy" id="908615"/>
    <lineage>
        <taxon>Bacteria</taxon>
        <taxon>Pseudomonadati</taxon>
        <taxon>Bacteroidota</taxon>
        <taxon>Flavobacteriia</taxon>
        <taxon>Flavobacteriales</taxon>
        <taxon>Flavobacteriaceae</taxon>
        <taxon>Psychroflexus</taxon>
    </lineage>
</organism>
<dbReference type="Pfam" id="PF03881">
    <property type="entry name" value="Fructosamin_kin"/>
    <property type="match status" value="1"/>
</dbReference>
<evidence type="ECO:0000259" key="3">
    <source>
        <dbReference type="PROSITE" id="PS50011"/>
    </source>
</evidence>
<dbReference type="PROSITE" id="PS50011">
    <property type="entry name" value="PROTEIN_KINASE_DOM"/>
    <property type="match status" value="1"/>
</dbReference>
<dbReference type="PANTHER" id="PTHR12149">
    <property type="entry name" value="FRUCTOSAMINE 3 KINASE-RELATED PROTEIN"/>
    <property type="match status" value="1"/>
</dbReference>
<keyword evidence="5" id="KW-1185">Reference proteome</keyword>
<keyword evidence="2" id="KW-0808">Transferase</keyword>
<dbReference type="InterPro" id="IPR016477">
    <property type="entry name" value="Fructo-/Ketosamine-3-kinase"/>
</dbReference>
<evidence type="ECO:0000313" key="5">
    <source>
        <dbReference type="Proteomes" id="UP000198820"/>
    </source>
</evidence>
<dbReference type="EMBL" id="FNQF01000005">
    <property type="protein sequence ID" value="SEA37795.1"/>
    <property type="molecule type" value="Genomic_DNA"/>
</dbReference>
<dbReference type="STRING" id="908615.SAMN05421540_105105"/>
<name>A0A1H4APH0_9FLAO</name>
<evidence type="ECO:0000313" key="4">
    <source>
        <dbReference type="EMBL" id="SEA37795.1"/>
    </source>
</evidence>
<accession>A0A1H4APH0</accession>
<dbReference type="Proteomes" id="UP000198820">
    <property type="component" value="Unassembled WGS sequence"/>
</dbReference>
<evidence type="ECO:0000256" key="2">
    <source>
        <dbReference type="PIRNR" id="PIRNR006221"/>
    </source>
</evidence>
<evidence type="ECO:0000256" key="1">
    <source>
        <dbReference type="ARBA" id="ARBA00009460"/>
    </source>
</evidence>
<dbReference type="SUPFAM" id="SSF56112">
    <property type="entry name" value="Protein kinase-like (PK-like)"/>
    <property type="match status" value="1"/>
</dbReference>
<feature type="domain" description="Protein kinase" evidence="3">
    <location>
        <begin position="16"/>
        <end position="279"/>
    </location>
</feature>
<proteinExistence type="inferred from homology"/>
<reference evidence="4 5" key="1">
    <citation type="submission" date="2016-10" db="EMBL/GenBank/DDBJ databases">
        <authorList>
            <person name="de Groot N.N."/>
        </authorList>
    </citation>
    <scope>NUCLEOTIDE SEQUENCE [LARGE SCALE GENOMIC DNA]</scope>
    <source>
        <strain evidence="4 5">DSM 23581</strain>
    </source>
</reference>
<dbReference type="InterPro" id="IPR011009">
    <property type="entry name" value="Kinase-like_dom_sf"/>
</dbReference>
<keyword evidence="2" id="KW-0418">Kinase</keyword>
<protein>
    <recommendedName>
        <fullName evidence="3">Protein kinase domain-containing protein</fullName>
    </recommendedName>
</protein>
<sequence length="279" mass="32631">MRELLTKIAQDDKIELRSAKQLHGGDINQTYLLETTSEKLVIKINRKHRFPDMLQREANGLEKLRETNTFYIPEVFKVGEHHQFQYLILNYINSHQASDYSNFGQQLAELHQLSKDDFGLNEDNYIGQLKQSNSTETSAVDFLINQRLLPQLNLALQKKYDLKQIDSFLKQIEHLIPEQKSSLIHGDLWSGNYLYSRKEGFCLIDPAISYSLKNFDLAMMKLFGGFSSEAFESYYEILPEAREEKDHLDVYQLYYLLVHLNCFGQAYFSRCQDIISKYA</sequence>
<dbReference type="GO" id="GO:0004672">
    <property type="term" value="F:protein kinase activity"/>
    <property type="evidence" value="ECO:0007669"/>
    <property type="project" value="InterPro"/>
</dbReference>
<dbReference type="RefSeq" id="WP_093243874.1">
    <property type="nucleotide sequence ID" value="NZ_FNQF01000005.1"/>
</dbReference>